<evidence type="ECO:0000313" key="8">
    <source>
        <dbReference type="Proteomes" id="UP000316476"/>
    </source>
</evidence>
<dbReference type="InterPro" id="IPR013766">
    <property type="entry name" value="Thioredoxin_domain"/>
</dbReference>
<dbReference type="NCBIfam" id="NF001808">
    <property type="entry name" value="PRK00522.1"/>
    <property type="match status" value="1"/>
</dbReference>
<dbReference type="SUPFAM" id="SSF52833">
    <property type="entry name" value="Thioredoxin-like"/>
    <property type="match status" value="1"/>
</dbReference>
<dbReference type="Proteomes" id="UP000316476">
    <property type="component" value="Unassembled WGS sequence"/>
</dbReference>
<dbReference type="InterPro" id="IPR002065">
    <property type="entry name" value="TPX"/>
</dbReference>
<evidence type="ECO:0000256" key="4">
    <source>
        <dbReference type="ARBA" id="ARBA00023157"/>
    </source>
</evidence>
<proteinExistence type="predicted"/>
<gene>
    <name evidence="7" type="primary">tpx</name>
    <name evidence="7" type="ORF">V7x_18880</name>
</gene>
<organism evidence="7 8">
    <name type="scientific">Crateriforma conspicua</name>
    <dbReference type="NCBI Taxonomy" id="2527996"/>
    <lineage>
        <taxon>Bacteria</taxon>
        <taxon>Pseudomonadati</taxon>
        <taxon>Planctomycetota</taxon>
        <taxon>Planctomycetia</taxon>
        <taxon>Planctomycetales</taxon>
        <taxon>Planctomycetaceae</taxon>
        <taxon>Crateriforma</taxon>
    </lineage>
</organism>
<evidence type="ECO:0000256" key="3">
    <source>
        <dbReference type="ARBA" id="ARBA00023002"/>
    </source>
</evidence>
<dbReference type="RefSeq" id="WP_146412981.1">
    <property type="nucleotide sequence ID" value="NZ_SJPZ01000001.1"/>
</dbReference>
<dbReference type="InterPro" id="IPR036249">
    <property type="entry name" value="Thioredoxin-like_sf"/>
</dbReference>
<evidence type="ECO:0000256" key="2">
    <source>
        <dbReference type="ARBA" id="ARBA00022862"/>
    </source>
</evidence>
<dbReference type="InterPro" id="IPR050455">
    <property type="entry name" value="Tpx_Peroxidase_subfamily"/>
</dbReference>
<keyword evidence="2" id="KW-0049">Antioxidant</keyword>
<dbReference type="InterPro" id="IPR018219">
    <property type="entry name" value="Tpx_CS"/>
</dbReference>
<feature type="domain" description="Thioredoxin" evidence="6">
    <location>
        <begin position="21"/>
        <end position="171"/>
    </location>
</feature>
<dbReference type="InterPro" id="IPR013740">
    <property type="entry name" value="Redoxin"/>
</dbReference>
<keyword evidence="4" id="KW-1015">Disulfide bond</keyword>
<evidence type="ECO:0000256" key="1">
    <source>
        <dbReference type="ARBA" id="ARBA00022559"/>
    </source>
</evidence>
<protein>
    <submittedName>
        <fullName evidence="7">Putative thiol peroxidase</fullName>
        <ecNumber evidence="7">1.11.1.-</ecNumber>
    </submittedName>
</protein>
<dbReference type="PANTHER" id="PTHR43110">
    <property type="entry name" value="THIOL PEROXIDASE"/>
    <property type="match status" value="1"/>
</dbReference>
<dbReference type="CDD" id="cd03014">
    <property type="entry name" value="PRX_Atyp2cys"/>
    <property type="match status" value="1"/>
</dbReference>
<dbReference type="PROSITE" id="PS51352">
    <property type="entry name" value="THIOREDOXIN_2"/>
    <property type="match status" value="1"/>
</dbReference>
<keyword evidence="5" id="KW-0676">Redox-active center</keyword>
<dbReference type="GO" id="GO:0008379">
    <property type="term" value="F:thioredoxin peroxidase activity"/>
    <property type="evidence" value="ECO:0007669"/>
    <property type="project" value="InterPro"/>
</dbReference>
<keyword evidence="1 7" id="KW-0575">Peroxidase</keyword>
<evidence type="ECO:0000313" key="7">
    <source>
        <dbReference type="EMBL" id="TWU66324.1"/>
    </source>
</evidence>
<name>A0A5C6FVH2_9PLAN</name>
<dbReference type="EC" id="1.11.1.-" evidence="7"/>
<dbReference type="OrthoDB" id="9781543at2"/>
<sequence>MSRSGVITFKGNPMTLEGDELTVGGPAPDFTLHFAGNGLETLTLADLKGKPTIISVVPSLDTPTCAIQTKRFNQELAAMGDSINAVTVSRDLPFAQKRFCGAEDIDMKTASDYQTHDFGRDYGLTIAELKLLARAVVLLDADGKVVYTQIVPEVAEEPDYDAALAELKKLV</sequence>
<dbReference type="PANTHER" id="PTHR43110:SF1">
    <property type="entry name" value="THIOL PEROXIDASE"/>
    <property type="match status" value="1"/>
</dbReference>
<evidence type="ECO:0000259" key="6">
    <source>
        <dbReference type="PROSITE" id="PS51352"/>
    </source>
</evidence>
<dbReference type="AlphaFoldDB" id="A0A5C6FVH2"/>
<dbReference type="PROSITE" id="PS01265">
    <property type="entry name" value="TPX"/>
    <property type="match status" value="1"/>
</dbReference>
<dbReference type="Pfam" id="PF08534">
    <property type="entry name" value="Redoxin"/>
    <property type="match status" value="1"/>
</dbReference>
<reference evidence="7 8" key="1">
    <citation type="submission" date="2019-02" db="EMBL/GenBank/DDBJ databases">
        <title>Deep-cultivation of Planctomycetes and their phenomic and genomic characterization uncovers novel biology.</title>
        <authorList>
            <person name="Wiegand S."/>
            <person name="Jogler M."/>
            <person name="Boedeker C."/>
            <person name="Pinto D."/>
            <person name="Vollmers J."/>
            <person name="Rivas-Marin E."/>
            <person name="Kohn T."/>
            <person name="Peeters S.H."/>
            <person name="Heuer A."/>
            <person name="Rast P."/>
            <person name="Oberbeckmann S."/>
            <person name="Bunk B."/>
            <person name="Jeske O."/>
            <person name="Meyerdierks A."/>
            <person name="Storesund J.E."/>
            <person name="Kallscheuer N."/>
            <person name="Luecker S."/>
            <person name="Lage O.M."/>
            <person name="Pohl T."/>
            <person name="Merkel B.J."/>
            <person name="Hornburger P."/>
            <person name="Mueller R.-W."/>
            <person name="Bruemmer F."/>
            <person name="Labrenz M."/>
            <person name="Spormann A.M."/>
            <person name="Op Den Camp H."/>
            <person name="Overmann J."/>
            <person name="Amann R."/>
            <person name="Jetten M.S.M."/>
            <person name="Mascher T."/>
            <person name="Medema M.H."/>
            <person name="Devos D.P."/>
            <person name="Kaster A.-K."/>
            <person name="Ovreas L."/>
            <person name="Rohde M."/>
            <person name="Galperin M.Y."/>
            <person name="Jogler C."/>
        </authorList>
    </citation>
    <scope>NUCLEOTIDE SEQUENCE [LARGE SCALE GENOMIC DNA]</scope>
    <source>
        <strain evidence="7 8">V7</strain>
    </source>
</reference>
<accession>A0A5C6FVH2</accession>
<keyword evidence="3 7" id="KW-0560">Oxidoreductase</keyword>
<comment type="caution">
    <text evidence="7">The sequence shown here is derived from an EMBL/GenBank/DDBJ whole genome shotgun (WGS) entry which is preliminary data.</text>
</comment>
<dbReference type="EMBL" id="SJPZ01000001">
    <property type="protein sequence ID" value="TWU66324.1"/>
    <property type="molecule type" value="Genomic_DNA"/>
</dbReference>
<dbReference type="Gene3D" id="3.40.30.10">
    <property type="entry name" value="Glutaredoxin"/>
    <property type="match status" value="1"/>
</dbReference>
<evidence type="ECO:0000256" key="5">
    <source>
        <dbReference type="ARBA" id="ARBA00023284"/>
    </source>
</evidence>